<dbReference type="InterPro" id="IPR044651">
    <property type="entry name" value="OTSB-like"/>
</dbReference>
<protein>
    <submittedName>
        <fullName evidence="5">Uncharacterized protein</fullName>
    </submittedName>
</protein>
<dbReference type="GO" id="GO:0005992">
    <property type="term" value="P:trehalose biosynthetic process"/>
    <property type="evidence" value="ECO:0007669"/>
    <property type="project" value="InterPro"/>
</dbReference>
<evidence type="ECO:0000313" key="6">
    <source>
        <dbReference type="Proteomes" id="UP001459277"/>
    </source>
</evidence>
<dbReference type="PANTHER" id="PTHR43768:SF3">
    <property type="entry name" value="TREHALOSE 6-PHOSPHATE PHOSPHATASE"/>
    <property type="match status" value="1"/>
</dbReference>
<reference evidence="5 6" key="1">
    <citation type="submission" date="2024-01" db="EMBL/GenBank/DDBJ databases">
        <title>A telomere-to-telomere, gap-free genome of sweet tea (Lithocarpus litseifolius).</title>
        <authorList>
            <person name="Zhou J."/>
        </authorList>
    </citation>
    <scope>NUCLEOTIDE SEQUENCE [LARGE SCALE GENOMIC DNA]</scope>
    <source>
        <strain evidence="5">Zhou-2022a</strain>
        <tissue evidence="5">Leaf</tissue>
    </source>
</reference>
<keyword evidence="6" id="KW-1185">Reference proteome</keyword>
<keyword evidence="3" id="KW-0378">Hydrolase</keyword>
<gene>
    <name evidence="5" type="ORF">SO802_025186</name>
</gene>
<dbReference type="EMBL" id="JAZDWU010000009">
    <property type="protein sequence ID" value="KAK9990201.1"/>
    <property type="molecule type" value="Genomic_DNA"/>
</dbReference>
<evidence type="ECO:0000256" key="4">
    <source>
        <dbReference type="ARBA" id="ARBA00025274"/>
    </source>
</evidence>
<dbReference type="Proteomes" id="UP001459277">
    <property type="component" value="Unassembled WGS sequence"/>
</dbReference>
<proteinExistence type="predicted"/>
<dbReference type="PANTHER" id="PTHR43768">
    <property type="entry name" value="TREHALOSE 6-PHOSPHATE PHOSPHATASE"/>
    <property type="match status" value="1"/>
</dbReference>
<comment type="catalytic activity">
    <reaction evidence="1">
        <text>alpha,alpha-trehalose 6-phosphate + H2O = alpha,alpha-trehalose + phosphate</text>
        <dbReference type="Rhea" id="RHEA:23420"/>
        <dbReference type="ChEBI" id="CHEBI:15377"/>
        <dbReference type="ChEBI" id="CHEBI:16551"/>
        <dbReference type="ChEBI" id="CHEBI:43474"/>
        <dbReference type="ChEBI" id="CHEBI:58429"/>
        <dbReference type="EC" id="3.1.3.12"/>
    </reaction>
</comment>
<dbReference type="GO" id="GO:0004805">
    <property type="term" value="F:trehalose-phosphatase activity"/>
    <property type="evidence" value="ECO:0007669"/>
    <property type="project" value="UniProtKB-EC"/>
</dbReference>
<evidence type="ECO:0000313" key="5">
    <source>
        <dbReference type="EMBL" id="KAK9990201.1"/>
    </source>
</evidence>
<dbReference type="AlphaFoldDB" id="A0AAW2BWE8"/>
<evidence type="ECO:0000256" key="3">
    <source>
        <dbReference type="ARBA" id="ARBA00022801"/>
    </source>
</evidence>
<organism evidence="5 6">
    <name type="scientific">Lithocarpus litseifolius</name>
    <dbReference type="NCBI Taxonomy" id="425828"/>
    <lineage>
        <taxon>Eukaryota</taxon>
        <taxon>Viridiplantae</taxon>
        <taxon>Streptophyta</taxon>
        <taxon>Embryophyta</taxon>
        <taxon>Tracheophyta</taxon>
        <taxon>Spermatophyta</taxon>
        <taxon>Magnoliopsida</taxon>
        <taxon>eudicotyledons</taxon>
        <taxon>Gunneridae</taxon>
        <taxon>Pentapetalae</taxon>
        <taxon>rosids</taxon>
        <taxon>fabids</taxon>
        <taxon>Fagales</taxon>
        <taxon>Fagaceae</taxon>
        <taxon>Lithocarpus</taxon>
    </lineage>
</organism>
<dbReference type="Pfam" id="PF02358">
    <property type="entry name" value="Trehalose_PPase"/>
    <property type="match status" value="1"/>
</dbReference>
<evidence type="ECO:0000256" key="2">
    <source>
        <dbReference type="ARBA" id="ARBA00001968"/>
    </source>
</evidence>
<name>A0AAW2BWE8_9ROSI</name>
<evidence type="ECO:0000256" key="1">
    <source>
        <dbReference type="ARBA" id="ARBA00000500"/>
    </source>
</evidence>
<sequence length="156" mass="17703">MEMDSGFRLQFDCRFQAFSFNFSSGVSSDMGFASNGSDMVADSLMGLVCDFIGLAELYYAGSHGMDIKRPIKGSKHKEGSSILFQPAREYLPMIYDEVFKQLVERTKSNFGAKVENNKFCVSVHFQRVEEKVGRNCKFFQWVDDEICARGMVLIPE</sequence>
<comment type="cofactor">
    <cofactor evidence="2">
        <name>a divalent metal cation</name>
        <dbReference type="ChEBI" id="CHEBI:60240"/>
    </cofactor>
</comment>
<comment type="function">
    <text evidence="4">Removes the phosphate from trehalose 6-phosphate to produce free trehalose. Trehalose accumulation in plant may improve abiotic stress tolerance.</text>
</comment>
<dbReference type="InterPro" id="IPR003337">
    <property type="entry name" value="Trehalose_PPase"/>
</dbReference>
<accession>A0AAW2BWE8</accession>
<comment type="caution">
    <text evidence="5">The sequence shown here is derived from an EMBL/GenBank/DDBJ whole genome shotgun (WGS) entry which is preliminary data.</text>
</comment>